<proteinExistence type="predicted"/>
<protein>
    <submittedName>
        <fullName evidence="2">Uncharacterized protein</fullName>
    </submittedName>
</protein>
<dbReference type="AlphaFoldDB" id="A0A915KCR2"/>
<sequence length="106" mass="11840">MLLAVILRGEARIVVDCWFKLLWSSKDMLFTTARTLCNFASVKTSALFKFIKSGSSSIFFTTSSSLAPIMAGEIKWPKQPPQLRIVAKKSAFPVAQLAQLDRACRR</sequence>
<evidence type="ECO:0000313" key="2">
    <source>
        <dbReference type="WBParaSite" id="nRc.2.0.1.t36568-RA"/>
    </source>
</evidence>
<dbReference type="WBParaSite" id="nRc.2.0.1.t36568-RA">
    <property type="protein sequence ID" value="nRc.2.0.1.t36568-RA"/>
    <property type="gene ID" value="nRc.2.0.1.g36568"/>
</dbReference>
<accession>A0A915KCR2</accession>
<name>A0A915KCR2_ROMCU</name>
<evidence type="ECO:0000313" key="1">
    <source>
        <dbReference type="Proteomes" id="UP000887565"/>
    </source>
</evidence>
<reference evidence="2" key="1">
    <citation type="submission" date="2022-11" db="UniProtKB">
        <authorList>
            <consortium name="WormBaseParasite"/>
        </authorList>
    </citation>
    <scope>IDENTIFICATION</scope>
</reference>
<organism evidence="1 2">
    <name type="scientific">Romanomermis culicivorax</name>
    <name type="common">Nematode worm</name>
    <dbReference type="NCBI Taxonomy" id="13658"/>
    <lineage>
        <taxon>Eukaryota</taxon>
        <taxon>Metazoa</taxon>
        <taxon>Ecdysozoa</taxon>
        <taxon>Nematoda</taxon>
        <taxon>Enoplea</taxon>
        <taxon>Dorylaimia</taxon>
        <taxon>Mermithida</taxon>
        <taxon>Mermithoidea</taxon>
        <taxon>Mermithidae</taxon>
        <taxon>Romanomermis</taxon>
    </lineage>
</organism>
<keyword evidence="1" id="KW-1185">Reference proteome</keyword>
<dbReference type="Proteomes" id="UP000887565">
    <property type="component" value="Unplaced"/>
</dbReference>